<dbReference type="STRING" id="559295.C5DIJ3"/>
<dbReference type="Pfam" id="PF12928">
    <property type="entry name" value="tRNA_int_end_N2"/>
    <property type="match status" value="1"/>
</dbReference>
<name>C5DIJ3_LACTC</name>
<feature type="region of interest" description="Disordered" evidence="3">
    <location>
        <begin position="1"/>
        <end position="33"/>
    </location>
</feature>
<dbReference type="PANTHER" id="PTHR21027">
    <property type="entry name" value="TRNA-SPLICING ENDONUCLEASE SUBUNIT SEN54"/>
    <property type="match status" value="1"/>
</dbReference>
<dbReference type="OrthoDB" id="408683at2759"/>
<dbReference type="GO" id="GO:0000379">
    <property type="term" value="P:tRNA-type intron splice site recognition and cleavage"/>
    <property type="evidence" value="ECO:0007669"/>
    <property type="project" value="TreeGrafter"/>
</dbReference>
<evidence type="ECO:0000256" key="3">
    <source>
        <dbReference type="SAM" id="MobiDB-lite"/>
    </source>
</evidence>
<dbReference type="InterPro" id="IPR024337">
    <property type="entry name" value="tRNA_splic_suSen54"/>
</dbReference>
<dbReference type="PANTHER" id="PTHR21027:SF1">
    <property type="entry name" value="TRNA-SPLICING ENDONUCLEASE SUBUNIT SEN54"/>
    <property type="match status" value="1"/>
</dbReference>
<dbReference type="Proteomes" id="UP000002036">
    <property type="component" value="Chromosome E"/>
</dbReference>
<evidence type="ECO:0000313" key="5">
    <source>
        <dbReference type="EMBL" id="CAR23604.1"/>
    </source>
</evidence>
<dbReference type="GeneID" id="8292210"/>
<evidence type="ECO:0000256" key="2">
    <source>
        <dbReference type="ARBA" id="ARBA00022694"/>
    </source>
</evidence>
<dbReference type="OMA" id="FNVWKPQ"/>
<evidence type="ECO:0000259" key="4">
    <source>
        <dbReference type="Pfam" id="PF12928"/>
    </source>
</evidence>
<feature type="compositionally biased region" description="Acidic residues" evidence="3">
    <location>
        <begin position="20"/>
        <end position="29"/>
    </location>
</feature>
<feature type="compositionally biased region" description="Basic and acidic residues" evidence="3">
    <location>
        <begin position="423"/>
        <end position="443"/>
    </location>
</feature>
<organism evidence="5 6">
    <name type="scientific">Lachancea thermotolerans (strain ATCC 56472 / CBS 6340 / NRRL Y-8284)</name>
    <name type="common">Yeast</name>
    <name type="synonym">Kluyveromyces thermotolerans</name>
    <dbReference type="NCBI Taxonomy" id="559295"/>
    <lineage>
        <taxon>Eukaryota</taxon>
        <taxon>Fungi</taxon>
        <taxon>Dikarya</taxon>
        <taxon>Ascomycota</taxon>
        <taxon>Saccharomycotina</taxon>
        <taxon>Saccharomycetes</taxon>
        <taxon>Saccharomycetales</taxon>
        <taxon>Saccharomycetaceae</taxon>
        <taxon>Lachancea</taxon>
    </lineage>
</organism>
<dbReference type="InParanoid" id="C5DIJ3"/>
<gene>
    <name evidence="5" type="ordered locus">KLTH0E12980g</name>
</gene>
<feature type="compositionally biased region" description="Acidic residues" evidence="3">
    <location>
        <begin position="1"/>
        <end position="12"/>
    </location>
</feature>
<dbReference type="GO" id="GO:0000214">
    <property type="term" value="C:tRNA-intron endonuclease complex"/>
    <property type="evidence" value="ECO:0007669"/>
    <property type="project" value="TreeGrafter"/>
</dbReference>
<dbReference type="KEGG" id="lth:KLTH0E12980g"/>
<dbReference type="InterPro" id="IPR024336">
    <property type="entry name" value="tRNA_splic_suSen54_N"/>
</dbReference>
<protein>
    <submittedName>
        <fullName evidence="5">KLTH0E12980p</fullName>
    </submittedName>
</protein>
<feature type="domain" description="tRNA-splicing endonuclease subunit Sen54 N-terminal" evidence="4">
    <location>
        <begin position="73"/>
        <end position="142"/>
    </location>
</feature>
<sequence length="443" mass="50490">MSSDMNELDEESFIPSSLLDSDDEADELPQDWSHIAKLSKGQVVVPKRGEKDYEPDGTNAQELLLHKAKTVMFDSLSDASRGSVVKNLIKAYYVPDLHKACVPHPKGSFMHTMGKVDRDGACWLSFFEFVYLAERGTIAPYYKRKESEDHALDPFLGIQDLYMLFKSQKESDEFAVYAHLKRLGFIVMQSLQNSAEVGSVGQFEDSAVQKLRLKFCQTFESLSKSISNPFTLPFYHPLQYHLTRYCTSAQIYESLNKLIPYAAAPKTLGELQKDLRMENVSAGIWKFSFDVWKPQSNFRKKTPGLPDFQVVVFNKNSHKENFPTYHEMRGLLKMLNCKMDFLNAPANEQAKSAETEANKGATKKKSKANKKYPPHIEQQRRIKRGYRSFVLATMDDGLVSFIRITETDFGSENVWFKPNNVPLRKEKSGPKASKHSEEAKASK</sequence>
<feature type="region of interest" description="Disordered" evidence="3">
    <location>
        <begin position="417"/>
        <end position="443"/>
    </location>
</feature>
<comment type="similarity">
    <text evidence="1">Belongs to the SEN54 family.</text>
</comment>
<dbReference type="RefSeq" id="XP_002554041.1">
    <property type="nucleotide sequence ID" value="XM_002553995.1"/>
</dbReference>
<reference evidence="5 6" key="1">
    <citation type="journal article" date="2009" name="Genome Res.">
        <title>Comparative genomics of protoploid Saccharomycetaceae.</title>
        <authorList>
            <consortium name="The Genolevures Consortium"/>
            <person name="Souciet J.-L."/>
            <person name="Dujon B."/>
            <person name="Gaillardin C."/>
            <person name="Johnston M."/>
            <person name="Baret P.V."/>
            <person name="Cliften P."/>
            <person name="Sherman D.J."/>
            <person name="Weissenbach J."/>
            <person name="Westhof E."/>
            <person name="Wincker P."/>
            <person name="Jubin C."/>
            <person name="Poulain J."/>
            <person name="Barbe V."/>
            <person name="Segurens B."/>
            <person name="Artiguenave F."/>
            <person name="Anthouard V."/>
            <person name="Vacherie B."/>
            <person name="Val M.-E."/>
            <person name="Fulton R.S."/>
            <person name="Minx P."/>
            <person name="Wilson R."/>
            <person name="Durrens P."/>
            <person name="Jean G."/>
            <person name="Marck C."/>
            <person name="Martin T."/>
            <person name="Nikolski M."/>
            <person name="Rolland T."/>
            <person name="Seret M.-L."/>
            <person name="Casaregola S."/>
            <person name="Despons L."/>
            <person name="Fairhead C."/>
            <person name="Fischer G."/>
            <person name="Lafontaine I."/>
            <person name="Leh V."/>
            <person name="Lemaire M."/>
            <person name="de Montigny J."/>
            <person name="Neuveglise C."/>
            <person name="Thierry A."/>
            <person name="Blanc-Lenfle I."/>
            <person name="Bleykasten C."/>
            <person name="Diffels J."/>
            <person name="Fritsch E."/>
            <person name="Frangeul L."/>
            <person name="Goeffon A."/>
            <person name="Jauniaux N."/>
            <person name="Kachouri-Lafond R."/>
            <person name="Payen C."/>
            <person name="Potier S."/>
            <person name="Pribylova L."/>
            <person name="Ozanne C."/>
            <person name="Richard G.-F."/>
            <person name="Sacerdot C."/>
            <person name="Straub M.-L."/>
            <person name="Talla E."/>
        </authorList>
    </citation>
    <scope>NUCLEOTIDE SEQUENCE [LARGE SCALE GENOMIC DNA]</scope>
    <source>
        <strain evidence="6">ATCC 56472 / CBS 6340 / NRRL Y-8284</strain>
    </source>
</reference>
<evidence type="ECO:0000313" key="6">
    <source>
        <dbReference type="Proteomes" id="UP000002036"/>
    </source>
</evidence>
<dbReference type="FunCoup" id="C5DIJ3">
    <property type="interactions" value="74"/>
</dbReference>
<dbReference type="EMBL" id="CU928169">
    <property type="protein sequence ID" value="CAR23604.1"/>
    <property type="molecule type" value="Genomic_DNA"/>
</dbReference>
<dbReference type="AlphaFoldDB" id="C5DIJ3"/>
<dbReference type="eggNOG" id="KOG4772">
    <property type="taxonomic scope" value="Eukaryota"/>
</dbReference>
<keyword evidence="6" id="KW-1185">Reference proteome</keyword>
<feature type="compositionally biased region" description="Basic residues" evidence="3">
    <location>
        <begin position="361"/>
        <end position="373"/>
    </location>
</feature>
<feature type="region of interest" description="Disordered" evidence="3">
    <location>
        <begin position="349"/>
        <end position="377"/>
    </location>
</feature>
<proteinExistence type="inferred from homology"/>
<dbReference type="HOGENOM" id="CLU_028449_0_1_1"/>
<keyword evidence="2" id="KW-0819">tRNA processing</keyword>
<accession>C5DIJ3</accession>
<evidence type="ECO:0000256" key="1">
    <source>
        <dbReference type="ARBA" id="ARBA00005736"/>
    </source>
</evidence>